<dbReference type="EMBL" id="MWDB01000004">
    <property type="protein sequence ID" value="OQB42228.1"/>
    <property type="molecule type" value="Genomic_DNA"/>
</dbReference>
<reference evidence="1" key="1">
    <citation type="submission" date="2017-02" db="EMBL/GenBank/DDBJ databases">
        <title>Delving into the versatile metabolic prowess of the omnipresent phylum Bacteroidetes.</title>
        <authorList>
            <person name="Nobu M.K."/>
            <person name="Mei R."/>
            <person name="Narihiro T."/>
            <person name="Kuroda K."/>
            <person name="Liu W.-T."/>
        </authorList>
    </citation>
    <scope>NUCLEOTIDE SEQUENCE</scope>
    <source>
        <strain evidence="1">ADurb.Bin160</strain>
    </source>
</reference>
<proteinExistence type="predicted"/>
<organism evidence="1">
    <name type="scientific">candidate division CPR1 bacterium ADurb.Bin160</name>
    <dbReference type="NCBI Taxonomy" id="1852826"/>
    <lineage>
        <taxon>Bacteria</taxon>
        <taxon>candidate division CPR1</taxon>
    </lineage>
</organism>
<dbReference type="AlphaFoldDB" id="A0A1V5ZQD0"/>
<gene>
    <name evidence="1" type="ORF">BWY04_00292</name>
</gene>
<sequence length="65" mass="7044">MFNIIPQESFEICFNKTKTSSPGSYILFGICQSGSKTTAAHSISNITLSACTLITFAFRSSPSLF</sequence>
<comment type="caution">
    <text evidence="1">The sequence shown here is derived from an EMBL/GenBank/DDBJ whole genome shotgun (WGS) entry which is preliminary data.</text>
</comment>
<accession>A0A1V5ZQD0</accession>
<protein>
    <submittedName>
        <fullName evidence="1">Uncharacterized protein</fullName>
    </submittedName>
</protein>
<evidence type="ECO:0000313" key="1">
    <source>
        <dbReference type="EMBL" id="OQB42228.1"/>
    </source>
</evidence>
<dbReference type="Proteomes" id="UP000485621">
    <property type="component" value="Unassembled WGS sequence"/>
</dbReference>
<name>A0A1V5ZQD0_9BACT</name>